<dbReference type="InterPro" id="IPR044925">
    <property type="entry name" value="His-Me_finger_sf"/>
</dbReference>
<dbReference type="AlphaFoldDB" id="A0A1F8BZ11"/>
<gene>
    <name evidence="1" type="ORF">A2975_02375</name>
</gene>
<dbReference type="Gene3D" id="3.40.1800.10">
    <property type="entry name" value="His-Me finger endonucleases"/>
    <property type="match status" value="1"/>
</dbReference>
<proteinExistence type="predicted"/>
<dbReference type="InterPro" id="IPR004211">
    <property type="entry name" value="Endonuclease_7"/>
</dbReference>
<evidence type="ECO:0000313" key="2">
    <source>
        <dbReference type="Proteomes" id="UP000178429"/>
    </source>
</evidence>
<name>A0A1F8BZ11_9BACT</name>
<dbReference type="EMBL" id="MGHL01000012">
    <property type="protein sequence ID" value="OGM69351.1"/>
    <property type="molecule type" value="Genomic_DNA"/>
</dbReference>
<comment type="caution">
    <text evidence="1">The sequence shown here is derived from an EMBL/GenBank/DDBJ whole genome shotgun (WGS) entry which is preliminary data.</text>
</comment>
<dbReference type="InterPro" id="IPR038563">
    <property type="entry name" value="Endonuclease_7_sf"/>
</dbReference>
<organism evidence="1 2">
    <name type="scientific">Candidatus Woesebacteria bacterium RIFCSPLOWO2_01_FULL_44_14</name>
    <dbReference type="NCBI Taxonomy" id="1802525"/>
    <lineage>
        <taxon>Bacteria</taxon>
        <taxon>Candidatus Woeseibacteriota</taxon>
    </lineage>
</organism>
<dbReference type="Pfam" id="PF02945">
    <property type="entry name" value="Endonuclease_7"/>
    <property type="match status" value="1"/>
</dbReference>
<reference evidence="1 2" key="1">
    <citation type="journal article" date="2016" name="Nat. Commun.">
        <title>Thousands of microbial genomes shed light on interconnected biogeochemical processes in an aquifer system.</title>
        <authorList>
            <person name="Anantharaman K."/>
            <person name="Brown C.T."/>
            <person name="Hug L.A."/>
            <person name="Sharon I."/>
            <person name="Castelle C.J."/>
            <person name="Probst A.J."/>
            <person name="Thomas B.C."/>
            <person name="Singh A."/>
            <person name="Wilkins M.J."/>
            <person name="Karaoz U."/>
            <person name="Brodie E.L."/>
            <person name="Williams K.H."/>
            <person name="Hubbard S.S."/>
            <person name="Banfield J.F."/>
        </authorList>
    </citation>
    <scope>NUCLEOTIDE SEQUENCE [LARGE SCALE GENOMIC DNA]</scope>
</reference>
<dbReference type="Proteomes" id="UP000178429">
    <property type="component" value="Unassembled WGS sequence"/>
</dbReference>
<evidence type="ECO:0008006" key="3">
    <source>
        <dbReference type="Google" id="ProtNLM"/>
    </source>
</evidence>
<evidence type="ECO:0000313" key="1">
    <source>
        <dbReference type="EMBL" id="OGM69351.1"/>
    </source>
</evidence>
<sequence>MRYQRNKQKELDRIRFNKYGVTGNEFRAILKRQENKCPICNRSIAKNLSVDHDHKTGKIRGLICNKCNLAIGNADDLSDRLRALAQYLDERS</sequence>
<accession>A0A1F8BZ11</accession>
<protein>
    <recommendedName>
        <fullName evidence="3">Recombination endonuclease VII</fullName>
    </recommendedName>
</protein>
<dbReference type="SUPFAM" id="SSF54060">
    <property type="entry name" value="His-Me finger endonucleases"/>
    <property type="match status" value="1"/>
</dbReference>